<dbReference type="HOGENOM" id="CLU_052345_4_0_10"/>
<name>H1YEL1_9SPHI</name>
<dbReference type="GO" id="GO:0043565">
    <property type="term" value="F:sequence-specific DNA binding"/>
    <property type="evidence" value="ECO:0007669"/>
    <property type="project" value="InterPro"/>
</dbReference>
<dbReference type="SMART" id="SM00342">
    <property type="entry name" value="HTH_ARAC"/>
    <property type="match status" value="1"/>
</dbReference>
<sequence length="330" mass="37006">MLKITFPSEGFVFNHTGYQTDALEIKIIEEANDRCQLKIETLMIEGIAVFLVMISCTDSIPVTLQMNEYAWMMNFTLQGQLTFQNAVSETQKGTFMAGSHQAWLNPGEENLAVNIIGNVKLFLVCLTGRLITKLRFAETVSPLQNSISSKSKWLPGRLTTPPMSDIINTISRYAENKTLHPIILQAKVLELAFIDLEQFQQKDKASSNTFVKPNDIQKLQLAKMLIGENLQTPCSLIELAHKVGLNDFKLKKGFKEIFGTTVFGYLLELRMEKAKTMLLSPGCTVSEVAHAIGYKNAHHFTVAFKKKFGYLPSKANRFLGFLLVTISITT</sequence>
<evidence type="ECO:0000313" key="5">
    <source>
        <dbReference type="EMBL" id="EHQ30771.1"/>
    </source>
</evidence>
<dbReference type="InterPro" id="IPR020449">
    <property type="entry name" value="Tscrpt_reg_AraC-type_HTH"/>
</dbReference>
<dbReference type="PANTHER" id="PTHR47893">
    <property type="entry name" value="REGULATORY PROTEIN PCHR"/>
    <property type="match status" value="1"/>
</dbReference>
<dbReference type="Gene3D" id="1.10.10.60">
    <property type="entry name" value="Homeodomain-like"/>
    <property type="match status" value="2"/>
</dbReference>
<dbReference type="Pfam" id="PF12833">
    <property type="entry name" value="HTH_18"/>
    <property type="match status" value="1"/>
</dbReference>
<dbReference type="InterPro" id="IPR018060">
    <property type="entry name" value="HTH_AraC"/>
</dbReference>
<dbReference type="STRING" id="714943.Mucpa_6721"/>
<protein>
    <submittedName>
        <fullName evidence="5">Transcriptional regulator, AraC family</fullName>
    </submittedName>
</protein>
<dbReference type="SUPFAM" id="SSF46689">
    <property type="entry name" value="Homeodomain-like"/>
    <property type="match status" value="2"/>
</dbReference>
<evidence type="ECO:0000259" key="4">
    <source>
        <dbReference type="PROSITE" id="PS01124"/>
    </source>
</evidence>
<dbReference type="PANTHER" id="PTHR47893:SF1">
    <property type="entry name" value="REGULATORY PROTEIN PCHR"/>
    <property type="match status" value="1"/>
</dbReference>
<keyword evidence="6" id="KW-1185">Reference proteome</keyword>
<evidence type="ECO:0000256" key="1">
    <source>
        <dbReference type="ARBA" id="ARBA00023015"/>
    </source>
</evidence>
<dbReference type="AlphaFoldDB" id="H1YEL1"/>
<accession>H1YEL1</accession>
<proteinExistence type="predicted"/>
<dbReference type="EMBL" id="CM001403">
    <property type="protein sequence ID" value="EHQ30771.1"/>
    <property type="molecule type" value="Genomic_DNA"/>
</dbReference>
<feature type="domain" description="HTH araC/xylS-type" evidence="4">
    <location>
        <begin position="220"/>
        <end position="318"/>
    </location>
</feature>
<dbReference type="PROSITE" id="PS01124">
    <property type="entry name" value="HTH_ARAC_FAMILY_2"/>
    <property type="match status" value="1"/>
</dbReference>
<dbReference type="OrthoDB" id="799767at2"/>
<dbReference type="RefSeq" id="WP_008512734.1">
    <property type="nucleotide sequence ID" value="NZ_CM001403.1"/>
</dbReference>
<evidence type="ECO:0000313" key="6">
    <source>
        <dbReference type="Proteomes" id="UP000002774"/>
    </source>
</evidence>
<dbReference type="InterPro" id="IPR009057">
    <property type="entry name" value="Homeodomain-like_sf"/>
</dbReference>
<dbReference type="Proteomes" id="UP000002774">
    <property type="component" value="Chromosome"/>
</dbReference>
<keyword evidence="3" id="KW-0804">Transcription</keyword>
<dbReference type="InterPro" id="IPR053142">
    <property type="entry name" value="PchR_regulatory_protein"/>
</dbReference>
<keyword evidence="1" id="KW-0805">Transcription regulation</keyword>
<gene>
    <name evidence="5" type="ORF">Mucpa_6721</name>
</gene>
<organism evidence="5 6">
    <name type="scientific">Mucilaginibacter paludis DSM 18603</name>
    <dbReference type="NCBI Taxonomy" id="714943"/>
    <lineage>
        <taxon>Bacteria</taxon>
        <taxon>Pseudomonadati</taxon>
        <taxon>Bacteroidota</taxon>
        <taxon>Sphingobacteriia</taxon>
        <taxon>Sphingobacteriales</taxon>
        <taxon>Sphingobacteriaceae</taxon>
        <taxon>Mucilaginibacter</taxon>
    </lineage>
</organism>
<evidence type="ECO:0000256" key="3">
    <source>
        <dbReference type="ARBA" id="ARBA00023163"/>
    </source>
</evidence>
<dbReference type="GO" id="GO:0003700">
    <property type="term" value="F:DNA-binding transcription factor activity"/>
    <property type="evidence" value="ECO:0007669"/>
    <property type="project" value="InterPro"/>
</dbReference>
<dbReference type="PROSITE" id="PS00041">
    <property type="entry name" value="HTH_ARAC_FAMILY_1"/>
    <property type="match status" value="1"/>
</dbReference>
<dbReference type="eggNOG" id="COG2207">
    <property type="taxonomic scope" value="Bacteria"/>
</dbReference>
<keyword evidence="2" id="KW-0238">DNA-binding</keyword>
<reference evidence="5" key="1">
    <citation type="submission" date="2011-09" db="EMBL/GenBank/DDBJ databases">
        <title>The permanent draft genome of Mucilaginibacter paludis DSM 18603.</title>
        <authorList>
            <consortium name="US DOE Joint Genome Institute (JGI-PGF)"/>
            <person name="Lucas S."/>
            <person name="Han J."/>
            <person name="Lapidus A."/>
            <person name="Bruce D."/>
            <person name="Goodwin L."/>
            <person name="Pitluck S."/>
            <person name="Peters L."/>
            <person name="Kyrpides N."/>
            <person name="Mavromatis K."/>
            <person name="Ivanova N."/>
            <person name="Mikhailova N."/>
            <person name="Held B."/>
            <person name="Detter J.C."/>
            <person name="Tapia R."/>
            <person name="Han C."/>
            <person name="Land M."/>
            <person name="Hauser L."/>
            <person name="Markowitz V."/>
            <person name="Cheng J.-F."/>
            <person name="Hugenholtz P."/>
            <person name="Woyke T."/>
            <person name="Wu D."/>
            <person name="Tindall B."/>
            <person name="Brambilla E."/>
            <person name="Klenk H.-P."/>
            <person name="Eisen J.A."/>
        </authorList>
    </citation>
    <scope>NUCLEOTIDE SEQUENCE [LARGE SCALE GENOMIC DNA]</scope>
    <source>
        <strain evidence="5">DSM 18603</strain>
    </source>
</reference>
<evidence type="ECO:0000256" key="2">
    <source>
        <dbReference type="ARBA" id="ARBA00023125"/>
    </source>
</evidence>
<dbReference type="PRINTS" id="PR00032">
    <property type="entry name" value="HTHARAC"/>
</dbReference>
<dbReference type="InterPro" id="IPR018062">
    <property type="entry name" value="HTH_AraC-typ_CS"/>
</dbReference>